<dbReference type="EMBL" id="JBJKFK010000476">
    <property type="protein sequence ID" value="KAL3316829.1"/>
    <property type="molecule type" value="Genomic_DNA"/>
</dbReference>
<comment type="caution">
    <text evidence="1">The sequence shown here is derived from an EMBL/GenBank/DDBJ whole genome shotgun (WGS) entry which is preliminary data.</text>
</comment>
<gene>
    <name evidence="1" type="ORF">Ciccas_004521</name>
</gene>
<proteinExistence type="predicted"/>
<evidence type="ECO:0000313" key="2">
    <source>
        <dbReference type="Proteomes" id="UP001626550"/>
    </source>
</evidence>
<evidence type="ECO:0000313" key="1">
    <source>
        <dbReference type="EMBL" id="KAL3316829.1"/>
    </source>
</evidence>
<reference evidence="1 2" key="1">
    <citation type="submission" date="2024-11" db="EMBL/GenBank/DDBJ databases">
        <title>Adaptive evolution of stress response genes in parasites aligns with host niche diversity.</title>
        <authorList>
            <person name="Hahn C."/>
            <person name="Resl P."/>
        </authorList>
    </citation>
    <scope>NUCLEOTIDE SEQUENCE [LARGE SCALE GENOMIC DNA]</scope>
    <source>
        <strain evidence="1">EGGRZ-B1_66</strain>
        <tissue evidence="1">Body</tissue>
    </source>
</reference>
<dbReference type="AlphaFoldDB" id="A0ABD2QBD0"/>
<protein>
    <submittedName>
        <fullName evidence="1">Uncharacterized protein</fullName>
    </submittedName>
</protein>
<keyword evidence="2" id="KW-1185">Reference proteome</keyword>
<organism evidence="1 2">
    <name type="scientific">Cichlidogyrus casuarinus</name>
    <dbReference type="NCBI Taxonomy" id="1844966"/>
    <lineage>
        <taxon>Eukaryota</taxon>
        <taxon>Metazoa</taxon>
        <taxon>Spiralia</taxon>
        <taxon>Lophotrochozoa</taxon>
        <taxon>Platyhelminthes</taxon>
        <taxon>Monogenea</taxon>
        <taxon>Monopisthocotylea</taxon>
        <taxon>Dactylogyridea</taxon>
        <taxon>Ancyrocephalidae</taxon>
        <taxon>Cichlidogyrus</taxon>
    </lineage>
</organism>
<sequence length="233" mass="26429">MLKVLQKAQTPIGFLDVTSLNEALLNWRILAPSFEVIFKIRGLTNEKVIQSLNEQLRFDDIAACLKNGVKLAIFESSADLDTIAFVTDLHQYSRSDIGLLLQVGSGVDLMSVYSSLCEHTFKVSNLVNDDPKPRIDDALELKDTTLLPFMFDASSLQWQPLQRKLGSRLFTDAFLGPAGESLHFLNGLKVIKLQAPTDKWLFWRLSSEECCVNWRNSLAFCIHSRWSEFLYIP</sequence>
<accession>A0ABD2QBD0</accession>
<dbReference type="Proteomes" id="UP001626550">
    <property type="component" value="Unassembled WGS sequence"/>
</dbReference>
<name>A0ABD2QBD0_9PLAT</name>